<evidence type="ECO:0000313" key="3">
    <source>
        <dbReference type="Proteomes" id="UP000649345"/>
    </source>
</evidence>
<evidence type="ECO:0000256" key="1">
    <source>
        <dbReference type="SAM" id="Phobius"/>
    </source>
</evidence>
<feature type="transmembrane region" description="Helical" evidence="1">
    <location>
        <begin position="20"/>
        <end position="39"/>
    </location>
</feature>
<proteinExistence type="predicted"/>
<comment type="caution">
    <text evidence="2">The sequence shown here is derived from an EMBL/GenBank/DDBJ whole genome shotgun (WGS) entry which is preliminary data.</text>
</comment>
<name>A0A923LA31_9FIRM</name>
<dbReference type="RefSeq" id="WP_186872829.1">
    <property type="nucleotide sequence ID" value="NZ_JACOOR010000001.1"/>
</dbReference>
<dbReference type="EMBL" id="JACOOR010000001">
    <property type="protein sequence ID" value="MBC5658454.1"/>
    <property type="molecule type" value="Genomic_DNA"/>
</dbReference>
<dbReference type="AlphaFoldDB" id="A0A923LA31"/>
<keyword evidence="3" id="KW-1185">Reference proteome</keyword>
<evidence type="ECO:0000313" key="2">
    <source>
        <dbReference type="EMBL" id="MBC5658454.1"/>
    </source>
</evidence>
<organism evidence="2 3">
    <name type="scientific">Anaerosacchariphilus hominis</name>
    <dbReference type="NCBI Taxonomy" id="2763017"/>
    <lineage>
        <taxon>Bacteria</taxon>
        <taxon>Bacillati</taxon>
        <taxon>Bacillota</taxon>
        <taxon>Clostridia</taxon>
        <taxon>Lachnospirales</taxon>
        <taxon>Lachnospiraceae</taxon>
        <taxon>Anaerosacchariphilus</taxon>
    </lineage>
</organism>
<keyword evidence="1" id="KW-1133">Transmembrane helix</keyword>
<sequence length="87" mass="10080">MKYSAHRESEKGLRSRVEVLLLVLSLSLGLMGTCLYGRYAKEPEPVRVEQAAWWCGLYPELYQPAEDQGSPRIQFKYLTFLNGRLDR</sequence>
<protein>
    <submittedName>
        <fullName evidence="2">Uncharacterized protein</fullName>
    </submittedName>
</protein>
<keyword evidence="1" id="KW-0812">Transmembrane</keyword>
<accession>A0A923LA31</accession>
<dbReference type="Proteomes" id="UP000649345">
    <property type="component" value="Unassembled WGS sequence"/>
</dbReference>
<keyword evidence="1" id="KW-0472">Membrane</keyword>
<reference evidence="2" key="1">
    <citation type="submission" date="2020-08" db="EMBL/GenBank/DDBJ databases">
        <title>Genome public.</title>
        <authorList>
            <person name="Liu C."/>
            <person name="Sun Q."/>
        </authorList>
    </citation>
    <scope>NUCLEOTIDE SEQUENCE</scope>
    <source>
        <strain evidence="2">NSJ-68</strain>
    </source>
</reference>
<gene>
    <name evidence="2" type="ORF">H8S44_01465</name>
</gene>